<feature type="domain" description="AraC effector-binding" evidence="1">
    <location>
        <begin position="3"/>
        <end position="156"/>
    </location>
</feature>
<name>A0ABS1WA73_9GAMM</name>
<proteinExistence type="predicted"/>
<evidence type="ECO:0000259" key="1">
    <source>
        <dbReference type="SMART" id="SM00871"/>
    </source>
</evidence>
<sequence length="158" mass="17963">MYTEPRRVEVDGFNVAGLSVRTINGDEFNPNKARLPLLWEQFFSSGIAETIPGRLNKASVFGVYSHYDSDENGYYTVTAGLDSTNLSNVLDLSQVEIQKGSYLVFEAQGAFPEIVVQTWERIWVYFRDNKVHKRAFQSDFEQYSGPNQIAIYIGICTK</sequence>
<dbReference type="SUPFAM" id="SSF55136">
    <property type="entry name" value="Probable bacterial effector-binding domain"/>
    <property type="match status" value="1"/>
</dbReference>
<comment type="caution">
    <text evidence="2">The sequence shown here is derived from an EMBL/GenBank/DDBJ whole genome shotgun (WGS) entry which is preliminary data.</text>
</comment>
<dbReference type="InterPro" id="IPR010499">
    <property type="entry name" value="AraC_E-bd"/>
</dbReference>
<dbReference type="InterPro" id="IPR011256">
    <property type="entry name" value="Reg_factor_effector_dom_sf"/>
</dbReference>
<reference evidence="2 3" key="1">
    <citation type="submission" date="2020-12" db="EMBL/GenBank/DDBJ databases">
        <title>WGS of Legionella: environmental sample.</title>
        <authorList>
            <person name="Cristino S."/>
            <person name="Girolamini L."/>
            <person name="Salaris S."/>
            <person name="Pascale M.R."/>
            <person name="Mazzotta M."/>
            <person name="Orsini M."/>
            <person name="Grottola A."/>
        </authorList>
    </citation>
    <scope>NUCLEOTIDE SEQUENCE [LARGE SCALE GENOMIC DNA]</scope>
    <source>
        <strain evidence="2 3">30cs62</strain>
    </source>
</reference>
<dbReference type="Proteomes" id="UP000809910">
    <property type="component" value="Unassembled WGS sequence"/>
</dbReference>
<dbReference type="Pfam" id="PF14526">
    <property type="entry name" value="Cass2"/>
    <property type="match status" value="1"/>
</dbReference>
<dbReference type="Gene3D" id="3.20.80.10">
    <property type="entry name" value="Regulatory factor, effector binding domain"/>
    <property type="match status" value="1"/>
</dbReference>
<dbReference type="InterPro" id="IPR029441">
    <property type="entry name" value="Cass2"/>
</dbReference>
<gene>
    <name evidence="2" type="ORF">I5282_06650</name>
</gene>
<dbReference type="PANTHER" id="PTHR36444:SF2">
    <property type="entry name" value="TRANSCRIPTIONAL REGULATOR PROTEIN YOBU-RELATED"/>
    <property type="match status" value="1"/>
</dbReference>
<dbReference type="InterPro" id="IPR053182">
    <property type="entry name" value="YobU-like_regulator"/>
</dbReference>
<dbReference type="EMBL" id="JADWVN010000010">
    <property type="protein sequence ID" value="MBL7526248.1"/>
    <property type="molecule type" value="Genomic_DNA"/>
</dbReference>
<evidence type="ECO:0000313" key="2">
    <source>
        <dbReference type="EMBL" id="MBL7526248.1"/>
    </source>
</evidence>
<accession>A0ABS1WA73</accession>
<dbReference type="SMART" id="SM00871">
    <property type="entry name" value="AraC_E_bind"/>
    <property type="match status" value="1"/>
</dbReference>
<dbReference type="RefSeq" id="WP_203110663.1">
    <property type="nucleotide sequence ID" value="NZ_JADWVN010000010.1"/>
</dbReference>
<dbReference type="PANTHER" id="PTHR36444">
    <property type="entry name" value="TRANSCRIPTIONAL REGULATOR PROTEIN YOBU-RELATED"/>
    <property type="match status" value="1"/>
</dbReference>
<protein>
    <submittedName>
        <fullName evidence="2">Effector binding domain-containing protein</fullName>
    </submittedName>
</protein>
<evidence type="ECO:0000313" key="3">
    <source>
        <dbReference type="Proteomes" id="UP000809910"/>
    </source>
</evidence>
<organism evidence="2 3">
    <name type="scientific">Legionella bononiensis</name>
    <dbReference type="NCBI Taxonomy" id="2793102"/>
    <lineage>
        <taxon>Bacteria</taxon>
        <taxon>Pseudomonadati</taxon>
        <taxon>Pseudomonadota</taxon>
        <taxon>Gammaproteobacteria</taxon>
        <taxon>Legionellales</taxon>
        <taxon>Legionellaceae</taxon>
        <taxon>Legionella</taxon>
    </lineage>
</organism>
<keyword evidence="3" id="KW-1185">Reference proteome</keyword>